<dbReference type="Proteomes" id="UP001529510">
    <property type="component" value="Unassembled WGS sequence"/>
</dbReference>
<reference evidence="1 2" key="1">
    <citation type="submission" date="2024-05" db="EMBL/GenBank/DDBJ databases">
        <title>Genome sequencing and assembly of Indian major carp, Cirrhinus mrigala (Hamilton, 1822).</title>
        <authorList>
            <person name="Mohindra V."/>
            <person name="Chowdhury L.M."/>
            <person name="Lal K."/>
            <person name="Jena J.K."/>
        </authorList>
    </citation>
    <scope>NUCLEOTIDE SEQUENCE [LARGE SCALE GENOMIC DNA]</scope>
    <source>
        <strain evidence="1">CM1030</strain>
        <tissue evidence="1">Blood</tissue>
    </source>
</reference>
<proteinExistence type="predicted"/>
<protein>
    <submittedName>
        <fullName evidence="1">Uncharacterized protein</fullName>
    </submittedName>
</protein>
<dbReference type="EMBL" id="JAMKFB020000012">
    <property type="protein sequence ID" value="KAL0179965.1"/>
    <property type="molecule type" value="Genomic_DNA"/>
</dbReference>
<feature type="non-terminal residue" evidence="1">
    <location>
        <position position="1"/>
    </location>
</feature>
<comment type="caution">
    <text evidence="1">The sequence shown here is derived from an EMBL/GenBank/DDBJ whole genome shotgun (WGS) entry which is preliminary data.</text>
</comment>
<organism evidence="1 2">
    <name type="scientific">Cirrhinus mrigala</name>
    <name type="common">Mrigala</name>
    <dbReference type="NCBI Taxonomy" id="683832"/>
    <lineage>
        <taxon>Eukaryota</taxon>
        <taxon>Metazoa</taxon>
        <taxon>Chordata</taxon>
        <taxon>Craniata</taxon>
        <taxon>Vertebrata</taxon>
        <taxon>Euteleostomi</taxon>
        <taxon>Actinopterygii</taxon>
        <taxon>Neopterygii</taxon>
        <taxon>Teleostei</taxon>
        <taxon>Ostariophysi</taxon>
        <taxon>Cypriniformes</taxon>
        <taxon>Cyprinidae</taxon>
        <taxon>Labeoninae</taxon>
        <taxon>Labeonini</taxon>
        <taxon>Cirrhinus</taxon>
    </lineage>
</organism>
<dbReference type="AlphaFoldDB" id="A0ABD0Q230"/>
<sequence>CTLSLMTWSGISASGSRCTKTSRSFCWNISWFGPKGRRVPSCREQKPSRSSGQL</sequence>
<evidence type="ECO:0000313" key="2">
    <source>
        <dbReference type="Proteomes" id="UP001529510"/>
    </source>
</evidence>
<evidence type="ECO:0000313" key="1">
    <source>
        <dbReference type="EMBL" id="KAL0179965.1"/>
    </source>
</evidence>
<feature type="non-terminal residue" evidence="1">
    <location>
        <position position="54"/>
    </location>
</feature>
<keyword evidence="2" id="KW-1185">Reference proteome</keyword>
<accession>A0ABD0Q230</accession>
<name>A0ABD0Q230_CIRMR</name>
<gene>
    <name evidence="1" type="ORF">M9458_025407</name>
</gene>